<comment type="caution">
    <text evidence="2">The sequence shown here is derived from an EMBL/GenBank/DDBJ whole genome shotgun (WGS) entry which is preliminary data.</text>
</comment>
<reference evidence="2 3" key="1">
    <citation type="submission" date="2017-01" db="EMBL/GenBank/DDBJ databases">
        <authorList>
            <person name="Varghese N."/>
            <person name="Submissions S."/>
        </authorList>
    </citation>
    <scope>NUCLEOTIDE SEQUENCE [LARGE SCALE GENOMIC DNA]</scope>
    <source>
        <strain evidence="2 3">DSM 2061</strain>
    </source>
</reference>
<accession>A0ABY1KPW0</accession>
<dbReference type="RefSeq" id="WP_076453867.1">
    <property type="nucleotide sequence ID" value="NZ_FTOB01000002.1"/>
</dbReference>
<sequence length="276" mass="32636">MKYFNLFGKPKGQSSNSESEISEFEKNKVFKSLPKEKWKPAYNELNKIIGINLKEYGFKKKGRKHYRLTNDLLEVIDIDNRGSWSGAKDDIEIRIGLVPYCWEGLTNEYYLIGSKKIEEIDKTIRKHFRISKEYLILADYLSEKLIVNALPFFDKYNSTKKITSKPNIFPFYSKCGGNDIYKSQFLILFSELKQHKVNKAIEILENEIELHERLENVEIVNKWKELKELIERKEWTEIDKILAENEQRELNKLKIKPVANTGNRCTSRHQEQIDSF</sequence>
<protein>
    <submittedName>
        <fullName evidence="2">Uncharacterized protein</fullName>
    </submittedName>
</protein>
<dbReference type="EMBL" id="FTOB01000002">
    <property type="protein sequence ID" value="SIS46826.1"/>
    <property type="molecule type" value="Genomic_DNA"/>
</dbReference>
<dbReference type="Proteomes" id="UP000185728">
    <property type="component" value="Unassembled WGS sequence"/>
</dbReference>
<organism evidence="2 3">
    <name type="scientific">Zobellia uliginosa</name>
    <dbReference type="NCBI Taxonomy" id="143224"/>
    <lineage>
        <taxon>Bacteria</taxon>
        <taxon>Pseudomonadati</taxon>
        <taxon>Bacteroidota</taxon>
        <taxon>Flavobacteriia</taxon>
        <taxon>Flavobacteriales</taxon>
        <taxon>Flavobacteriaceae</taxon>
        <taxon>Zobellia</taxon>
    </lineage>
</organism>
<gene>
    <name evidence="2" type="ORF">SAMN05421766_10260</name>
</gene>
<proteinExistence type="predicted"/>
<feature type="region of interest" description="Disordered" evidence="1">
    <location>
        <begin position="1"/>
        <end position="20"/>
    </location>
</feature>
<keyword evidence="3" id="KW-1185">Reference proteome</keyword>
<evidence type="ECO:0000313" key="3">
    <source>
        <dbReference type="Proteomes" id="UP000185728"/>
    </source>
</evidence>
<evidence type="ECO:0000256" key="1">
    <source>
        <dbReference type="SAM" id="MobiDB-lite"/>
    </source>
</evidence>
<name>A0ABY1KPW0_9FLAO</name>
<evidence type="ECO:0000313" key="2">
    <source>
        <dbReference type="EMBL" id="SIS46826.1"/>
    </source>
</evidence>